<gene>
    <name evidence="2" type="ORF">GSONMT00005133001</name>
</gene>
<evidence type="ECO:0000313" key="3">
    <source>
        <dbReference type="Proteomes" id="UP000193380"/>
    </source>
</evidence>
<dbReference type="EMBL" id="FR964376">
    <property type="protein sequence ID" value="CDR01066.1"/>
    <property type="molecule type" value="Genomic_DNA"/>
</dbReference>
<dbReference type="PaxDb" id="8022-A0A060ZAH5"/>
<accession>A0A060ZAH5</accession>
<reference evidence="2" key="1">
    <citation type="journal article" date="2014" name="Nat. Commun.">
        <title>The rainbow trout genome provides novel insights into evolution after whole-genome duplication in vertebrates.</title>
        <authorList>
            <person name="Berthelot C."/>
            <person name="Brunet F."/>
            <person name="Chalopin D."/>
            <person name="Juanchich A."/>
            <person name="Bernard M."/>
            <person name="Noel B."/>
            <person name="Bento P."/>
            <person name="Da Silva C."/>
            <person name="Labadie K."/>
            <person name="Alberti A."/>
            <person name="Aury J.M."/>
            <person name="Louis A."/>
            <person name="Dehais P."/>
            <person name="Bardou P."/>
            <person name="Montfort J."/>
            <person name="Klopp C."/>
            <person name="Cabau C."/>
            <person name="Gaspin C."/>
            <person name="Thorgaard G.H."/>
            <person name="Boussaha M."/>
            <person name="Quillet E."/>
            <person name="Guyomard R."/>
            <person name="Galiana D."/>
            <person name="Bobe J."/>
            <person name="Volff J.N."/>
            <person name="Genet C."/>
            <person name="Wincker P."/>
            <person name="Jaillon O."/>
            <person name="Roest Crollius H."/>
            <person name="Guiguen Y."/>
        </authorList>
    </citation>
    <scope>NUCLEOTIDE SEQUENCE [LARGE SCALE GENOMIC DNA]</scope>
</reference>
<reference evidence="2" key="2">
    <citation type="submission" date="2014-03" db="EMBL/GenBank/DDBJ databases">
        <authorList>
            <person name="Genoscope - CEA"/>
        </authorList>
    </citation>
    <scope>NUCLEOTIDE SEQUENCE</scope>
</reference>
<protein>
    <submittedName>
        <fullName evidence="2">Uncharacterized protein</fullName>
    </submittedName>
</protein>
<name>A0A060ZAH5_ONCMY</name>
<evidence type="ECO:0000313" key="2">
    <source>
        <dbReference type="EMBL" id="CDR01066.1"/>
    </source>
</evidence>
<dbReference type="AlphaFoldDB" id="A0A060ZAH5"/>
<sequence>MSLQDSHPRPPLSPPTAGHVTHFPSAPHPQGLSMAPVSHGNEPSNDVPRDGLYAKVNKRRQAPPPTMADR</sequence>
<organism evidence="2 3">
    <name type="scientific">Oncorhynchus mykiss</name>
    <name type="common">Rainbow trout</name>
    <name type="synonym">Salmo gairdneri</name>
    <dbReference type="NCBI Taxonomy" id="8022"/>
    <lineage>
        <taxon>Eukaryota</taxon>
        <taxon>Metazoa</taxon>
        <taxon>Chordata</taxon>
        <taxon>Craniata</taxon>
        <taxon>Vertebrata</taxon>
        <taxon>Euteleostomi</taxon>
        <taxon>Actinopterygii</taxon>
        <taxon>Neopterygii</taxon>
        <taxon>Teleostei</taxon>
        <taxon>Protacanthopterygii</taxon>
        <taxon>Salmoniformes</taxon>
        <taxon>Salmonidae</taxon>
        <taxon>Salmoninae</taxon>
        <taxon>Oncorhynchus</taxon>
    </lineage>
</organism>
<feature type="region of interest" description="Disordered" evidence="1">
    <location>
        <begin position="1"/>
        <end position="70"/>
    </location>
</feature>
<dbReference type="Proteomes" id="UP000193380">
    <property type="component" value="Unassembled WGS sequence"/>
</dbReference>
<proteinExistence type="predicted"/>
<evidence type="ECO:0000256" key="1">
    <source>
        <dbReference type="SAM" id="MobiDB-lite"/>
    </source>
</evidence>